<protein>
    <recommendedName>
        <fullName evidence="6">C2H2-type domain-containing protein</fullName>
    </recommendedName>
</protein>
<keyword evidence="1" id="KW-0479">Metal-binding</keyword>
<dbReference type="PROSITE" id="PS50157">
    <property type="entry name" value="ZINC_FINGER_C2H2_2"/>
    <property type="match status" value="2"/>
</dbReference>
<dbReference type="OrthoDB" id="8922241at2759"/>
<proteinExistence type="predicted"/>
<keyword evidence="8" id="KW-1185">Reference proteome</keyword>
<feature type="compositionally biased region" description="Polar residues" evidence="5">
    <location>
        <begin position="370"/>
        <end position="382"/>
    </location>
</feature>
<name>A0A0C3PFI1_PISTI</name>
<evidence type="ECO:0000256" key="3">
    <source>
        <dbReference type="ARBA" id="ARBA00022833"/>
    </source>
</evidence>
<sequence length="460" mass="48700">MVRQTKQTSVEKKESHKRKATPSTEDSVLKKKPTVESAVWACKISGCGKTFAREADLKRHQRTTKLHSPPSFACPQCDAAFTRTDALRRHQKSRHNGVVIEPSDPERKNGMTPENLQSSSSKPKSRSRSTSKGRDNPSAHSSVSVPQTSVPPGGPQTYYRQHTLPGMLMPCNLLVDGQYPPPIGLPTSAARLHQPPWTHPHHPPWGDGSQIPPPPPHIIAMGYPPPHPAYYPSPYYRSSTVPPHLDLVSPPLPPQHQHQSPNSAGSPHQADSSSSRTASPAVTGNVGADHGDGNSETPSTVPVIDPSLDMGASLDESCPDAKAPAALGGVVGAVLKSASENRGSSVSSGGKTDLPPPNGQIEVGDVSGDSEPSTQDGSSASTAVGGIPPTDDTPNPAYASPDSTIQYPPEMEQMLTEDGEPMLNPAELLTQVSVNDTKVTVLDLMLHVLKQESLASPSPS</sequence>
<dbReference type="InParanoid" id="A0A0C3PFI1"/>
<reference evidence="7 8" key="1">
    <citation type="submission" date="2014-04" db="EMBL/GenBank/DDBJ databases">
        <authorList>
            <consortium name="DOE Joint Genome Institute"/>
            <person name="Kuo A."/>
            <person name="Kohler A."/>
            <person name="Costa M.D."/>
            <person name="Nagy L.G."/>
            <person name="Floudas D."/>
            <person name="Copeland A."/>
            <person name="Barry K.W."/>
            <person name="Cichocki N."/>
            <person name="Veneault-Fourrey C."/>
            <person name="LaButti K."/>
            <person name="Lindquist E.A."/>
            <person name="Lipzen A."/>
            <person name="Lundell T."/>
            <person name="Morin E."/>
            <person name="Murat C."/>
            <person name="Sun H."/>
            <person name="Tunlid A."/>
            <person name="Henrissat B."/>
            <person name="Grigoriev I.V."/>
            <person name="Hibbett D.S."/>
            <person name="Martin F."/>
            <person name="Nordberg H.P."/>
            <person name="Cantor M.N."/>
            <person name="Hua S.X."/>
        </authorList>
    </citation>
    <scope>NUCLEOTIDE SEQUENCE [LARGE SCALE GENOMIC DNA]</scope>
    <source>
        <strain evidence="7 8">Marx 270</strain>
    </source>
</reference>
<evidence type="ECO:0000313" key="7">
    <source>
        <dbReference type="EMBL" id="KIO07051.1"/>
    </source>
</evidence>
<feature type="region of interest" description="Disordered" evidence="5">
    <location>
        <begin position="340"/>
        <end position="409"/>
    </location>
</feature>
<evidence type="ECO:0000256" key="5">
    <source>
        <dbReference type="SAM" id="MobiDB-lite"/>
    </source>
</evidence>
<evidence type="ECO:0000313" key="8">
    <source>
        <dbReference type="Proteomes" id="UP000054217"/>
    </source>
</evidence>
<feature type="region of interest" description="Disordered" evidence="5">
    <location>
        <begin position="89"/>
        <end position="161"/>
    </location>
</feature>
<keyword evidence="2 4" id="KW-0863">Zinc-finger</keyword>
<dbReference type="InterPro" id="IPR036236">
    <property type="entry name" value="Znf_C2H2_sf"/>
</dbReference>
<feature type="region of interest" description="Disordered" evidence="5">
    <location>
        <begin position="241"/>
        <end position="316"/>
    </location>
</feature>
<dbReference type="Pfam" id="PF00096">
    <property type="entry name" value="zf-C2H2"/>
    <property type="match status" value="2"/>
</dbReference>
<feature type="compositionally biased region" description="Low complexity" evidence="5">
    <location>
        <begin position="141"/>
        <end position="157"/>
    </location>
</feature>
<evidence type="ECO:0000256" key="1">
    <source>
        <dbReference type="ARBA" id="ARBA00022723"/>
    </source>
</evidence>
<feature type="region of interest" description="Disordered" evidence="5">
    <location>
        <begin position="185"/>
        <end position="220"/>
    </location>
</feature>
<feature type="domain" description="C2H2-type" evidence="6">
    <location>
        <begin position="40"/>
        <end position="68"/>
    </location>
</feature>
<dbReference type="PROSITE" id="PS00028">
    <property type="entry name" value="ZINC_FINGER_C2H2_1"/>
    <property type="match status" value="1"/>
</dbReference>
<gene>
    <name evidence="7" type="ORF">M404DRAFT_998487</name>
</gene>
<dbReference type="STRING" id="870435.A0A0C3PFI1"/>
<dbReference type="GO" id="GO:0008270">
    <property type="term" value="F:zinc ion binding"/>
    <property type="evidence" value="ECO:0007669"/>
    <property type="project" value="UniProtKB-KW"/>
</dbReference>
<dbReference type="EMBL" id="KN831961">
    <property type="protein sequence ID" value="KIO07051.1"/>
    <property type="molecule type" value="Genomic_DNA"/>
</dbReference>
<dbReference type="Gene3D" id="3.30.160.60">
    <property type="entry name" value="Classic Zinc Finger"/>
    <property type="match status" value="2"/>
</dbReference>
<evidence type="ECO:0000259" key="6">
    <source>
        <dbReference type="PROSITE" id="PS50157"/>
    </source>
</evidence>
<evidence type="ECO:0000256" key="4">
    <source>
        <dbReference type="PROSITE-ProRule" id="PRU00042"/>
    </source>
</evidence>
<feature type="domain" description="C2H2-type" evidence="6">
    <location>
        <begin position="72"/>
        <end position="97"/>
    </location>
</feature>
<accession>A0A0C3PFI1</accession>
<dbReference type="SMART" id="SM00355">
    <property type="entry name" value="ZnF_C2H2"/>
    <property type="match status" value="2"/>
</dbReference>
<dbReference type="PANTHER" id="PTHR23235">
    <property type="entry name" value="KRUEPPEL-LIKE TRANSCRIPTION FACTOR"/>
    <property type="match status" value="1"/>
</dbReference>
<dbReference type="HOGENOM" id="CLU_045855_0_0_1"/>
<dbReference type="AlphaFoldDB" id="A0A0C3PFI1"/>
<dbReference type="InterPro" id="IPR013087">
    <property type="entry name" value="Znf_C2H2_type"/>
</dbReference>
<organism evidence="7 8">
    <name type="scientific">Pisolithus tinctorius Marx 270</name>
    <dbReference type="NCBI Taxonomy" id="870435"/>
    <lineage>
        <taxon>Eukaryota</taxon>
        <taxon>Fungi</taxon>
        <taxon>Dikarya</taxon>
        <taxon>Basidiomycota</taxon>
        <taxon>Agaricomycotina</taxon>
        <taxon>Agaricomycetes</taxon>
        <taxon>Agaricomycetidae</taxon>
        <taxon>Boletales</taxon>
        <taxon>Sclerodermatineae</taxon>
        <taxon>Pisolithaceae</taxon>
        <taxon>Pisolithus</taxon>
    </lineage>
</organism>
<feature type="compositionally biased region" description="Polar residues" evidence="5">
    <location>
        <begin position="340"/>
        <end position="350"/>
    </location>
</feature>
<evidence type="ECO:0000256" key="2">
    <source>
        <dbReference type="ARBA" id="ARBA00022771"/>
    </source>
</evidence>
<keyword evidence="3" id="KW-0862">Zinc</keyword>
<dbReference type="SUPFAM" id="SSF57667">
    <property type="entry name" value="beta-beta-alpha zinc fingers"/>
    <property type="match status" value="1"/>
</dbReference>
<feature type="compositionally biased region" description="Pro residues" evidence="5">
    <location>
        <begin position="211"/>
        <end position="220"/>
    </location>
</feature>
<feature type="compositionally biased region" description="Polar residues" evidence="5">
    <location>
        <begin position="262"/>
        <end position="282"/>
    </location>
</feature>
<dbReference type="Proteomes" id="UP000054217">
    <property type="component" value="Unassembled WGS sequence"/>
</dbReference>
<reference evidence="8" key="2">
    <citation type="submission" date="2015-01" db="EMBL/GenBank/DDBJ databases">
        <title>Evolutionary Origins and Diversification of the Mycorrhizal Mutualists.</title>
        <authorList>
            <consortium name="DOE Joint Genome Institute"/>
            <consortium name="Mycorrhizal Genomics Consortium"/>
            <person name="Kohler A."/>
            <person name="Kuo A."/>
            <person name="Nagy L.G."/>
            <person name="Floudas D."/>
            <person name="Copeland A."/>
            <person name="Barry K.W."/>
            <person name="Cichocki N."/>
            <person name="Veneault-Fourrey C."/>
            <person name="LaButti K."/>
            <person name="Lindquist E.A."/>
            <person name="Lipzen A."/>
            <person name="Lundell T."/>
            <person name="Morin E."/>
            <person name="Murat C."/>
            <person name="Riley R."/>
            <person name="Ohm R."/>
            <person name="Sun H."/>
            <person name="Tunlid A."/>
            <person name="Henrissat B."/>
            <person name="Grigoriev I.V."/>
            <person name="Hibbett D.S."/>
            <person name="Martin F."/>
        </authorList>
    </citation>
    <scope>NUCLEOTIDE SEQUENCE [LARGE SCALE GENOMIC DNA]</scope>
    <source>
        <strain evidence="8">Marx 270</strain>
    </source>
</reference>
<feature type="region of interest" description="Disordered" evidence="5">
    <location>
        <begin position="1"/>
        <end position="34"/>
    </location>
</feature>